<proteinExistence type="predicted"/>
<evidence type="ECO:0000313" key="2">
    <source>
        <dbReference type="EMBL" id="KAG2087623.1"/>
    </source>
</evidence>
<keyword evidence="3" id="KW-1185">Reference proteome</keyword>
<gene>
    <name evidence="2" type="ORF">F5147DRAFT_781268</name>
</gene>
<dbReference type="Proteomes" id="UP000823399">
    <property type="component" value="Unassembled WGS sequence"/>
</dbReference>
<organism evidence="2 3">
    <name type="scientific">Suillus discolor</name>
    <dbReference type="NCBI Taxonomy" id="1912936"/>
    <lineage>
        <taxon>Eukaryota</taxon>
        <taxon>Fungi</taxon>
        <taxon>Dikarya</taxon>
        <taxon>Basidiomycota</taxon>
        <taxon>Agaricomycotina</taxon>
        <taxon>Agaricomycetes</taxon>
        <taxon>Agaricomycetidae</taxon>
        <taxon>Boletales</taxon>
        <taxon>Suillineae</taxon>
        <taxon>Suillaceae</taxon>
        <taxon>Suillus</taxon>
    </lineage>
</organism>
<dbReference type="RefSeq" id="XP_041285278.1">
    <property type="nucleotide sequence ID" value="XM_041442605.1"/>
</dbReference>
<dbReference type="AlphaFoldDB" id="A0A9P7JLK4"/>
<reference evidence="2" key="1">
    <citation type="journal article" date="2020" name="New Phytol.">
        <title>Comparative genomics reveals dynamic genome evolution in host specialist ectomycorrhizal fungi.</title>
        <authorList>
            <person name="Lofgren L.A."/>
            <person name="Nguyen N.H."/>
            <person name="Vilgalys R."/>
            <person name="Ruytinx J."/>
            <person name="Liao H.L."/>
            <person name="Branco S."/>
            <person name="Kuo A."/>
            <person name="LaButti K."/>
            <person name="Lipzen A."/>
            <person name="Andreopoulos W."/>
            <person name="Pangilinan J."/>
            <person name="Riley R."/>
            <person name="Hundley H."/>
            <person name="Na H."/>
            <person name="Barry K."/>
            <person name="Grigoriev I.V."/>
            <person name="Stajich J.E."/>
            <person name="Kennedy P.G."/>
        </authorList>
    </citation>
    <scope>NUCLEOTIDE SEQUENCE</scope>
    <source>
        <strain evidence="2">FC423</strain>
    </source>
</reference>
<feature type="region of interest" description="Disordered" evidence="1">
    <location>
        <begin position="13"/>
        <end position="40"/>
    </location>
</feature>
<accession>A0A9P7JLK4</accession>
<name>A0A9P7JLK4_9AGAM</name>
<evidence type="ECO:0000313" key="3">
    <source>
        <dbReference type="Proteomes" id="UP000823399"/>
    </source>
</evidence>
<comment type="caution">
    <text evidence="2">The sequence shown here is derived from an EMBL/GenBank/DDBJ whole genome shotgun (WGS) entry which is preliminary data.</text>
</comment>
<feature type="compositionally biased region" description="Acidic residues" evidence="1">
    <location>
        <begin position="21"/>
        <end position="38"/>
    </location>
</feature>
<dbReference type="EMBL" id="JABBWM010000130">
    <property type="protein sequence ID" value="KAG2087623.1"/>
    <property type="molecule type" value="Genomic_DNA"/>
</dbReference>
<dbReference type="GeneID" id="64704864"/>
<protein>
    <submittedName>
        <fullName evidence="2">Uncharacterized protein</fullName>
    </submittedName>
</protein>
<sequence length="76" mass="8729">MLMHFHFGLGVKPQEVITGNEAEDTDEEDADEEDADDADSIRDRLTLEEHFNSSDESLLSQFGQMYDTELEVDYKN</sequence>
<evidence type="ECO:0000256" key="1">
    <source>
        <dbReference type="SAM" id="MobiDB-lite"/>
    </source>
</evidence>